<protein>
    <submittedName>
        <fullName evidence="1">Uncharacterized protein</fullName>
    </submittedName>
</protein>
<dbReference type="OrthoDB" id="3044497at2759"/>
<dbReference type="EMBL" id="KV425633">
    <property type="protein sequence ID" value="KZT19783.1"/>
    <property type="molecule type" value="Genomic_DNA"/>
</dbReference>
<dbReference type="InParanoid" id="A0A165NKS0"/>
<keyword evidence="2" id="KW-1185">Reference proteome</keyword>
<gene>
    <name evidence="1" type="ORF">NEOLEDRAFT_1042953</name>
</gene>
<dbReference type="AlphaFoldDB" id="A0A165NKS0"/>
<dbReference type="STRING" id="1314782.A0A165NKS0"/>
<evidence type="ECO:0000313" key="1">
    <source>
        <dbReference type="EMBL" id="KZT19783.1"/>
    </source>
</evidence>
<accession>A0A165NKS0</accession>
<name>A0A165NKS0_9AGAM</name>
<reference evidence="1 2" key="1">
    <citation type="journal article" date="2016" name="Mol. Biol. Evol.">
        <title>Comparative Genomics of Early-Diverging Mushroom-Forming Fungi Provides Insights into the Origins of Lignocellulose Decay Capabilities.</title>
        <authorList>
            <person name="Nagy L.G."/>
            <person name="Riley R."/>
            <person name="Tritt A."/>
            <person name="Adam C."/>
            <person name="Daum C."/>
            <person name="Floudas D."/>
            <person name="Sun H."/>
            <person name="Yadav J.S."/>
            <person name="Pangilinan J."/>
            <person name="Larsson K.H."/>
            <person name="Matsuura K."/>
            <person name="Barry K."/>
            <person name="Labutti K."/>
            <person name="Kuo R."/>
            <person name="Ohm R.A."/>
            <person name="Bhattacharya S.S."/>
            <person name="Shirouzu T."/>
            <person name="Yoshinaga Y."/>
            <person name="Martin F.M."/>
            <person name="Grigoriev I.V."/>
            <person name="Hibbett D.S."/>
        </authorList>
    </citation>
    <scope>NUCLEOTIDE SEQUENCE [LARGE SCALE GENOMIC DNA]</scope>
    <source>
        <strain evidence="1 2">HHB14362 ss-1</strain>
    </source>
</reference>
<evidence type="ECO:0000313" key="2">
    <source>
        <dbReference type="Proteomes" id="UP000076761"/>
    </source>
</evidence>
<sequence>LDIKGAFPNVVPECLLHDLQMAGIPNQYIKFMDRMLTDRQMKLKFDNYESPWIPIISSLGQGDPISLISFLFYNPGLLRIPQDDREDAVAFVDDTAFLA</sequence>
<dbReference type="PANTHER" id="PTHR33481">
    <property type="entry name" value="REVERSE TRANSCRIPTASE"/>
    <property type="match status" value="1"/>
</dbReference>
<feature type="non-terminal residue" evidence="1">
    <location>
        <position position="99"/>
    </location>
</feature>
<feature type="non-terminal residue" evidence="1">
    <location>
        <position position="1"/>
    </location>
</feature>
<dbReference type="Proteomes" id="UP000076761">
    <property type="component" value="Unassembled WGS sequence"/>
</dbReference>
<proteinExistence type="predicted"/>
<dbReference type="PANTHER" id="PTHR33481:SF1">
    <property type="entry name" value="ENDONUCLEASE_EXONUCLEASE_PHOSPHATASE DOMAIN-CONTAINING PROTEIN-RELATED"/>
    <property type="match status" value="1"/>
</dbReference>
<organism evidence="1 2">
    <name type="scientific">Neolentinus lepideus HHB14362 ss-1</name>
    <dbReference type="NCBI Taxonomy" id="1314782"/>
    <lineage>
        <taxon>Eukaryota</taxon>
        <taxon>Fungi</taxon>
        <taxon>Dikarya</taxon>
        <taxon>Basidiomycota</taxon>
        <taxon>Agaricomycotina</taxon>
        <taxon>Agaricomycetes</taxon>
        <taxon>Gloeophyllales</taxon>
        <taxon>Gloeophyllaceae</taxon>
        <taxon>Neolentinus</taxon>
    </lineage>
</organism>